<dbReference type="PANTHER" id="PTHR46613:SF1">
    <property type="entry name" value="RADIAL SPOKE HEAD 10 HOMOLOG B-RELATED"/>
    <property type="match status" value="1"/>
</dbReference>
<keyword evidence="11" id="KW-1185">Reference proteome</keyword>
<evidence type="ECO:0000256" key="6">
    <source>
        <dbReference type="ARBA" id="ARBA00023069"/>
    </source>
</evidence>
<dbReference type="eggNOG" id="KOG0231">
    <property type="taxonomic scope" value="Eukaryota"/>
</dbReference>
<evidence type="ECO:0000256" key="8">
    <source>
        <dbReference type="ARBA" id="ARBA00023273"/>
    </source>
</evidence>
<dbReference type="Proteomes" id="UP000015101">
    <property type="component" value="Unassembled WGS sequence"/>
</dbReference>
<evidence type="ECO:0000256" key="7">
    <source>
        <dbReference type="ARBA" id="ARBA00023212"/>
    </source>
</evidence>
<accession>T1G2J5</accession>
<dbReference type="AlphaFoldDB" id="T1G2J5"/>
<reference evidence="10" key="3">
    <citation type="submission" date="2015-06" db="UniProtKB">
        <authorList>
            <consortium name="EnsemblMetazoa"/>
        </authorList>
    </citation>
    <scope>IDENTIFICATION</scope>
</reference>
<gene>
    <name evidence="10" type="primary">20215293</name>
    <name evidence="9" type="ORF">HELRODRAFT_76393</name>
</gene>
<dbReference type="RefSeq" id="XP_009014662.1">
    <property type="nucleotide sequence ID" value="XM_009016414.1"/>
</dbReference>
<evidence type="ECO:0000256" key="1">
    <source>
        <dbReference type="ARBA" id="ARBA00004230"/>
    </source>
</evidence>
<protein>
    <recommendedName>
        <fullName evidence="12">MORN repeat-containing protein 5</fullName>
    </recommendedName>
</protein>
<dbReference type="PANTHER" id="PTHR46613">
    <property type="entry name" value="RADIAL SPOKE HEAD 10 HOMOLOG B-RELATED"/>
    <property type="match status" value="1"/>
</dbReference>
<reference evidence="11" key="1">
    <citation type="submission" date="2012-12" db="EMBL/GenBank/DDBJ databases">
        <authorList>
            <person name="Hellsten U."/>
            <person name="Grimwood J."/>
            <person name="Chapman J.A."/>
            <person name="Shapiro H."/>
            <person name="Aerts A."/>
            <person name="Otillar R.P."/>
            <person name="Terry A.Y."/>
            <person name="Boore J.L."/>
            <person name="Simakov O."/>
            <person name="Marletaz F."/>
            <person name="Cho S.-J."/>
            <person name="Edsinger-Gonzales E."/>
            <person name="Havlak P."/>
            <person name="Kuo D.-H."/>
            <person name="Larsson T."/>
            <person name="Lv J."/>
            <person name="Arendt D."/>
            <person name="Savage R."/>
            <person name="Osoegawa K."/>
            <person name="de Jong P."/>
            <person name="Lindberg D.R."/>
            <person name="Seaver E.C."/>
            <person name="Weisblat D.A."/>
            <person name="Putnam N.H."/>
            <person name="Grigoriev I.V."/>
            <person name="Rokhsar D.S."/>
        </authorList>
    </citation>
    <scope>NUCLEOTIDE SEQUENCE</scope>
</reference>
<dbReference type="GeneID" id="20215293"/>
<dbReference type="Gene3D" id="2.20.110.10">
    <property type="entry name" value="Histone H3 K4-specific methyltransferase SET7/9 N-terminal domain"/>
    <property type="match status" value="3"/>
</dbReference>
<comment type="subcellular location">
    <subcellularLocation>
        <location evidence="1">Cell projection</location>
        <location evidence="1">Cilium</location>
        <location evidence="1">Flagellum</location>
    </subcellularLocation>
    <subcellularLocation>
        <location evidence="2">Cytoplasm</location>
        <location evidence="2">Cytoskeleton</location>
        <location evidence="2">Cilium axoneme</location>
    </subcellularLocation>
</comment>
<evidence type="ECO:0000256" key="2">
    <source>
        <dbReference type="ARBA" id="ARBA00004430"/>
    </source>
</evidence>
<evidence type="ECO:0008006" key="12">
    <source>
        <dbReference type="Google" id="ProtNLM"/>
    </source>
</evidence>
<evidence type="ECO:0000313" key="9">
    <source>
        <dbReference type="EMBL" id="ESO07284.1"/>
    </source>
</evidence>
<dbReference type="Pfam" id="PF02493">
    <property type="entry name" value="MORN"/>
    <property type="match status" value="9"/>
</dbReference>
<dbReference type="InterPro" id="IPR003409">
    <property type="entry name" value="MORN"/>
</dbReference>
<evidence type="ECO:0000256" key="4">
    <source>
        <dbReference type="ARBA" id="ARBA00022737"/>
    </source>
</evidence>
<evidence type="ECO:0000256" key="5">
    <source>
        <dbReference type="ARBA" id="ARBA00022846"/>
    </source>
</evidence>
<dbReference type="OMA" id="SWESEGH"/>
<sequence>FMHGKGTYVWSDGLKYEGDFFCNQMTGIGKFTWLNGSYYAGDVRNSVRHGRGVFYHAPRMLKYDGDWVRGLQHGKGYMTFDIDEKSYYKGDWVANKKQGYGVRKYISGNFYEGEWFENMRHGNGTMHWVMEKQKYIGQWRCGVQEGEGEHTWYIKRSPTTHYYLRNSYKGSFKNGLRDGCGCFRYACGAFYSGLWRDNKKNGNVRLLLRQR</sequence>
<reference evidence="9 11" key="2">
    <citation type="journal article" date="2013" name="Nature">
        <title>Insights into bilaterian evolution from three spiralian genomes.</title>
        <authorList>
            <person name="Simakov O."/>
            <person name="Marletaz F."/>
            <person name="Cho S.J."/>
            <person name="Edsinger-Gonzales E."/>
            <person name="Havlak P."/>
            <person name="Hellsten U."/>
            <person name="Kuo D.H."/>
            <person name="Larsson T."/>
            <person name="Lv J."/>
            <person name="Arendt D."/>
            <person name="Savage R."/>
            <person name="Osoegawa K."/>
            <person name="de Jong P."/>
            <person name="Grimwood J."/>
            <person name="Chapman J.A."/>
            <person name="Shapiro H."/>
            <person name="Aerts A."/>
            <person name="Otillar R.P."/>
            <person name="Terry A.Y."/>
            <person name="Boore J.L."/>
            <person name="Grigoriev I.V."/>
            <person name="Lindberg D.R."/>
            <person name="Seaver E.C."/>
            <person name="Weisblat D.A."/>
            <person name="Putnam N.H."/>
            <person name="Rokhsar D.S."/>
        </authorList>
    </citation>
    <scope>NUCLEOTIDE SEQUENCE</scope>
</reference>
<dbReference type="OrthoDB" id="294378at2759"/>
<dbReference type="EMBL" id="AMQM01003614">
    <property type="status" value="NOT_ANNOTATED_CDS"/>
    <property type="molecule type" value="Genomic_DNA"/>
</dbReference>
<keyword evidence="7" id="KW-0206">Cytoskeleton</keyword>
<dbReference type="SUPFAM" id="SSF82185">
    <property type="entry name" value="Histone H3 K4-specific methyltransferase SET7/9 N-terminal domain"/>
    <property type="match status" value="3"/>
</dbReference>
<keyword evidence="8" id="KW-0966">Cell projection</keyword>
<keyword evidence="3" id="KW-0963">Cytoplasm</keyword>
<dbReference type="HOGENOM" id="CLU_032017_4_0_1"/>
<dbReference type="KEGG" id="hro:HELRODRAFT_76393"/>
<name>T1G2J5_HELRO</name>
<proteinExistence type="predicted"/>
<evidence type="ECO:0000313" key="11">
    <source>
        <dbReference type="Proteomes" id="UP000015101"/>
    </source>
</evidence>
<keyword evidence="4" id="KW-0677">Repeat</keyword>
<dbReference type="CTD" id="20215293"/>
<dbReference type="GO" id="GO:0031514">
    <property type="term" value="C:motile cilium"/>
    <property type="evidence" value="ECO:0007669"/>
    <property type="project" value="UniProtKB-SubCell"/>
</dbReference>
<evidence type="ECO:0000313" key="10">
    <source>
        <dbReference type="EnsemblMetazoa" id="HelroP76393"/>
    </source>
</evidence>
<keyword evidence="6" id="KW-0969">Cilium</keyword>
<dbReference type="EnsemblMetazoa" id="HelroT76393">
    <property type="protein sequence ID" value="HelroP76393"/>
    <property type="gene ID" value="HelroG76393"/>
</dbReference>
<dbReference type="STRING" id="6412.T1G2J5"/>
<dbReference type="EMBL" id="KB096222">
    <property type="protein sequence ID" value="ESO07284.1"/>
    <property type="molecule type" value="Genomic_DNA"/>
</dbReference>
<keyword evidence="5" id="KW-0282">Flagellum</keyword>
<dbReference type="SMART" id="SM00698">
    <property type="entry name" value="MORN"/>
    <property type="match status" value="8"/>
</dbReference>
<organism evidence="10 11">
    <name type="scientific">Helobdella robusta</name>
    <name type="common">Californian leech</name>
    <dbReference type="NCBI Taxonomy" id="6412"/>
    <lineage>
        <taxon>Eukaryota</taxon>
        <taxon>Metazoa</taxon>
        <taxon>Spiralia</taxon>
        <taxon>Lophotrochozoa</taxon>
        <taxon>Annelida</taxon>
        <taxon>Clitellata</taxon>
        <taxon>Hirudinea</taxon>
        <taxon>Rhynchobdellida</taxon>
        <taxon>Glossiphoniidae</taxon>
        <taxon>Helobdella</taxon>
    </lineage>
</organism>
<dbReference type="InParanoid" id="T1G2J5"/>
<evidence type="ECO:0000256" key="3">
    <source>
        <dbReference type="ARBA" id="ARBA00022490"/>
    </source>
</evidence>
<dbReference type="GO" id="GO:0005930">
    <property type="term" value="C:axoneme"/>
    <property type="evidence" value="ECO:0007669"/>
    <property type="project" value="UniProtKB-SubCell"/>
</dbReference>